<evidence type="ECO:0000256" key="12">
    <source>
        <dbReference type="ARBA" id="ARBA00023157"/>
    </source>
</evidence>
<evidence type="ECO:0000256" key="9">
    <source>
        <dbReference type="ARBA" id="ARBA00022982"/>
    </source>
</evidence>
<keyword evidence="15" id="KW-1185">Reference proteome</keyword>
<evidence type="ECO:0000313" key="15">
    <source>
        <dbReference type="Proteomes" id="UP001152798"/>
    </source>
</evidence>
<gene>
    <name evidence="14" type="ORF">NEZAVI_LOCUS5920</name>
</gene>
<sequence>MGNISTGINYKLHPDEVPAFNQASKFDPNFGFPNGRKEKVMKATEDEMYSAKIPLDKRDYCAHLLLDFLACRSKNYPLVVKCHHEKHHYLECEYKENVDRAKDYEREKRLMEREKRIKSRAEG</sequence>
<feature type="coiled-coil region" evidence="13">
    <location>
        <begin position="94"/>
        <end position="121"/>
    </location>
</feature>
<dbReference type="InterPro" id="IPR008698">
    <property type="entry name" value="NDUB7"/>
</dbReference>
<evidence type="ECO:0000313" key="14">
    <source>
        <dbReference type="EMBL" id="CAH1395689.1"/>
    </source>
</evidence>
<keyword evidence="8" id="KW-0999">Mitochondrion inner membrane</keyword>
<name>A0A9P0H5B6_NEZVI</name>
<keyword evidence="7" id="KW-0679">Respiratory chain</keyword>
<evidence type="ECO:0000256" key="3">
    <source>
        <dbReference type="ARBA" id="ARBA00004637"/>
    </source>
</evidence>
<dbReference type="GO" id="GO:0005758">
    <property type="term" value="C:mitochondrial intermembrane space"/>
    <property type="evidence" value="ECO:0007669"/>
    <property type="project" value="UniProtKB-SubCell"/>
</dbReference>
<organism evidence="14 15">
    <name type="scientific">Nezara viridula</name>
    <name type="common">Southern green stink bug</name>
    <name type="synonym">Cimex viridulus</name>
    <dbReference type="NCBI Taxonomy" id="85310"/>
    <lineage>
        <taxon>Eukaryota</taxon>
        <taxon>Metazoa</taxon>
        <taxon>Ecdysozoa</taxon>
        <taxon>Arthropoda</taxon>
        <taxon>Hexapoda</taxon>
        <taxon>Insecta</taxon>
        <taxon>Pterygota</taxon>
        <taxon>Neoptera</taxon>
        <taxon>Paraneoptera</taxon>
        <taxon>Hemiptera</taxon>
        <taxon>Heteroptera</taxon>
        <taxon>Panheteroptera</taxon>
        <taxon>Pentatomomorpha</taxon>
        <taxon>Pentatomoidea</taxon>
        <taxon>Pentatomidae</taxon>
        <taxon>Pentatominae</taxon>
        <taxon>Nezara</taxon>
    </lineage>
</organism>
<keyword evidence="12" id="KW-1015">Disulfide bond</keyword>
<dbReference type="AlphaFoldDB" id="A0A9P0H5B6"/>
<reference evidence="14" key="1">
    <citation type="submission" date="2022-01" db="EMBL/GenBank/DDBJ databases">
        <authorList>
            <person name="King R."/>
        </authorList>
    </citation>
    <scope>NUCLEOTIDE SEQUENCE</scope>
</reference>
<comment type="subcellular location">
    <subcellularLocation>
        <location evidence="3">Mitochondrion inner membrane</location>
        <topology evidence="3">Peripheral membrane protein</topology>
    </subcellularLocation>
    <subcellularLocation>
        <location evidence="2">Mitochondrion intermembrane space</location>
    </subcellularLocation>
</comment>
<keyword evidence="11" id="KW-0472">Membrane</keyword>
<evidence type="ECO:0000256" key="11">
    <source>
        <dbReference type="ARBA" id="ARBA00023136"/>
    </source>
</evidence>
<dbReference type="PROSITE" id="PS51808">
    <property type="entry name" value="CHCH"/>
    <property type="match status" value="1"/>
</dbReference>
<dbReference type="Pfam" id="PF05676">
    <property type="entry name" value="NDUF_B7"/>
    <property type="match status" value="1"/>
</dbReference>
<comment type="similarity">
    <text evidence="4">Belongs to the complex I NDUFB7 subunit family.</text>
</comment>
<comment type="function">
    <text evidence="1">Accessory subunit of the mitochondrial membrane respiratory chain NADH dehydrogenase (Complex I), that is believed not to be involved in catalysis. Complex I functions in the transfer of electrons from NADH to the respiratory chain. The immediate electron acceptor for the enzyme is believed to be ubiquinone.</text>
</comment>
<dbReference type="Proteomes" id="UP001152798">
    <property type="component" value="Chromosome 3"/>
</dbReference>
<dbReference type="GO" id="GO:0005743">
    <property type="term" value="C:mitochondrial inner membrane"/>
    <property type="evidence" value="ECO:0007669"/>
    <property type="project" value="UniProtKB-SubCell"/>
</dbReference>
<evidence type="ECO:0000256" key="8">
    <source>
        <dbReference type="ARBA" id="ARBA00022792"/>
    </source>
</evidence>
<accession>A0A9P0H5B6</accession>
<keyword evidence="13" id="KW-0175">Coiled coil</keyword>
<evidence type="ECO:0000256" key="2">
    <source>
        <dbReference type="ARBA" id="ARBA00004569"/>
    </source>
</evidence>
<proteinExistence type="inferred from homology"/>
<evidence type="ECO:0000256" key="10">
    <source>
        <dbReference type="ARBA" id="ARBA00023128"/>
    </source>
</evidence>
<evidence type="ECO:0000256" key="13">
    <source>
        <dbReference type="SAM" id="Coils"/>
    </source>
</evidence>
<dbReference type="PANTHER" id="PTHR20900:SF0">
    <property type="entry name" value="NADH DEHYDROGENASE [UBIQUINONE] 1 BETA SUBCOMPLEX SUBUNIT 7"/>
    <property type="match status" value="1"/>
</dbReference>
<dbReference type="EMBL" id="OV725079">
    <property type="protein sequence ID" value="CAH1395689.1"/>
    <property type="molecule type" value="Genomic_DNA"/>
</dbReference>
<dbReference type="PANTHER" id="PTHR20900">
    <property type="entry name" value="NADH:UBIQUINONE OXIDOREDUCTASE B18-LIKE SUBUNIT"/>
    <property type="match status" value="1"/>
</dbReference>
<evidence type="ECO:0000256" key="4">
    <source>
        <dbReference type="ARBA" id="ARBA00008006"/>
    </source>
</evidence>
<keyword evidence="6" id="KW-0813">Transport</keyword>
<protein>
    <recommendedName>
        <fullName evidence="5">NADH dehydrogenase [ubiquinone] 1 beta subcomplex subunit 7</fullName>
    </recommendedName>
</protein>
<evidence type="ECO:0000256" key="1">
    <source>
        <dbReference type="ARBA" id="ARBA00003195"/>
    </source>
</evidence>
<keyword evidence="10" id="KW-0496">Mitochondrion</keyword>
<evidence type="ECO:0000256" key="7">
    <source>
        <dbReference type="ARBA" id="ARBA00022660"/>
    </source>
</evidence>
<keyword evidence="9" id="KW-0249">Electron transport</keyword>
<evidence type="ECO:0000256" key="5">
    <source>
        <dbReference type="ARBA" id="ARBA00018677"/>
    </source>
</evidence>
<evidence type="ECO:0000256" key="6">
    <source>
        <dbReference type="ARBA" id="ARBA00022448"/>
    </source>
</evidence>
<dbReference type="OrthoDB" id="268414at2759"/>